<dbReference type="InterPro" id="IPR017871">
    <property type="entry name" value="ABC_transporter-like_CS"/>
</dbReference>
<dbReference type="PANTHER" id="PTHR42788:SF18">
    <property type="entry name" value="TAURINE IMPORT ATP-BINDING PROTEIN TAUB"/>
    <property type="match status" value="1"/>
</dbReference>
<dbReference type="OrthoDB" id="9783039at2"/>
<dbReference type="SUPFAM" id="SSF52540">
    <property type="entry name" value="P-loop containing nucleoside triphosphate hydrolases"/>
    <property type="match status" value="1"/>
</dbReference>
<evidence type="ECO:0000256" key="4">
    <source>
        <dbReference type="ARBA" id="ARBA00022519"/>
    </source>
</evidence>
<proteinExistence type="inferred from homology"/>
<keyword evidence="4" id="KW-0997">Cell inner membrane</keyword>
<dbReference type="GO" id="GO:0016887">
    <property type="term" value="F:ATP hydrolysis activity"/>
    <property type="evidence" value="ECO:0007669"/>
    <property type="project" value="InterPro"/>
</dbReference>
<name>A0A132E6I8_9BURK</name>
<sequence length="265" mass="29004">MSTLEVRQLSVAYPGERGRASTQALAHVDLRIDAGEFVVALGASGCGKTTLLNCMAGFVAPTTGEVRVDGVPIQGPGADRGVVFQKYALLPWLDVLDNVALGLRFARVSKAEREARATEMLALVGLERHAHARVYELSGGMQQRVGIARALASDPRVLLMDEPMGALDAMTRGTMQALVLDVWARTRKTVFFITHDVEEALFLATRLVVMTPGPGRIAESFELPFARRYVESRDARAVKSSPDFIAWRERLIAYLHRDETLGEVA</sequence>
<evidence type="ECO:0000256" key="5">
    <source>
        <dbReference type="ARBA" id="ARBA00022741"/>
    </source>
</evidence>
<gene>
    <name evidence="10" type="ORF">WT56_31740</name>
</gene>
<evidence type="ECO:0000256" key="1">
    <source>
        <dbReference type="ARBA" id="ARBA00005417"/>
    </source>
</evidence>
<evidence type="ECO:0000256" key="7">
    <source>
        <dbReference type="ARBA" id="ARBA00022967"/>
    </source>
</evidence>
<dbReference type="RefSeq" id="WP_060246758.1">
    <property type="nucleotide sequence ID" value="NZ_LPJR01000093.1"/>
</dbReference>
<evidence type="ECO:0000259" key="9">
    <source>
        <dbReference type="PROSITE" id="PS50893"/>
    </source>
</evidence>
<dbReference type="CDD" id="cd03293">
    <property type="entry name" value="ABC_NrtD_SsuB_transporters"/>
    <property type="match status" value="1"/>
</dbReference>
<keyword evidence="2" id="KW-0813">Transport</keyword>
<evidence type="ECO:0000256" key="2">
    <source>
        <dbReference type="ARBA" id="ARBA00022448"/>
    </source>
</evidence>
<dbReference type="AlphaFoldDB" id="A0A132E6I8"/>
<feature type="domain" description="ABC transporter" evidence="9">
    <location>
        <begin position="6"/>
        <end position="237"/>
    </location>
</feature>
<accession>A0A132E6I8</accession>
<dbReference type="Gene3D" id="3.40.50.300">
    <property type="entry name" value="P-loop containing nucleotide triphosphate hydrolases"/>
    <property type="match status" value="1"/>
</dbReference>
<dbReference type="Pfam" id="PF00005">
    <property type="entry name" value="ABC_tran"/>
    <property type="match status" value="1"/>
</dbReference>
<evidence type="ECO:0000313" key="11">
    <source>
        <dbReference type="Proteomes" id="UP000062912"/>
    </source>
</evidence>
<comment type="caution">
    <text evidence="10">The sequence shown here is derived from an EMBL/GenBank/DDBJ whole genome shotgun (WGS) entry which is preliminary data.</text>
</comment>
<keyword evidence="3" id="KW-1003">Cell membrane</keyword>
<dbReference type="InterPro" id="IPR003593">
    <property type="entry name" value="AAA+_ATPase"/>
</dbReference>
<keyword evidence="7" id="KW-1278">Translocase</keyword>
<dbReference type="InterPro" id="IPR003439">
    <property type="entry name" value="ABC_transporter-like_ATP-bd"/>
</dbReference>
<reference evidence="10 11" key="1">
    <citation type="submission" date="2015-11" db="EMBL/GenBank/DDBJ databases">
        <title>Expanding the genomic diversity of Burkholderia species for the development of highly accurate diagnostics.</title>
        <authorList>
            <person name="Sahl J."/>
            <person name="Keim P."/>
            <person name="Wagner D."/>
        </authorList>
    </citation>
    <scope>NUCLEOTIDE SEQUENCE [LARGE SCALE GENOMIC DNA]</scope>
    <source>
        <strain evidence="10 11">MSMB368WGS</strain>
    </source>
</reference>
<dbReference type="EMBL" id="LPJR01000093">
    <property type="protein sequence ID" value="KWF17722.1"/>
    <property type="molecule type" value="Genomic_DNA"/>
</dbReference>
<dbReference type="PANTHER" id="PTHR42788">
    <property type="entry name" value="TAURINE IMPORT ATP-BINDING PROTEIN-RELATED"/>
    <property type="match status" value="1"/>
</dbReference>
<keyword evidence="5" id="KW-0547">Nucleotide-binding</keyword>
<evidence type="ECO:0000313" key="10">
    <source>
        <dbReference type="EMBL" id="KWF17722.1"/>
    </source>
</evidence>
<keyword evidence="6 10" id="KW-0067">ATP-binding</keyword>
<evidence type="ECO:0000256" key="6">
    <source>
        <dbReference type="ARBA" id="ARBA00022840"/>
    </source>
</evidence>
<dbReference type="SMART" id="SM00382">
    <property type="entry name" value="AAA"/>
    <property type="match status" value="1"/>
</dbReference>
<evidence type="ECO:0000256" key="8">
    <source>
        <dbReference type="ARBA" id="ARBA00023136"/>
    </source>
</evidence>
<dbReference type="InterPro" id="IPR027417">
    <property type="entry name" value="P-loop_NTPase"/>
</dbReference>
<protein>
    <submittedName>
        <fullName evidence="10">Nitrate ABC transporter ATP-binding protein</fullName>
    </submittedName>
</protein>
<dbReference type="PROSITE" id="PS00211">
    <property type="entry name" value="ABC_TRANSPORTER_1"/>
    <property type="match status" value="1"/>
</dbReference>
<dbReference type="Proteomes" id="UP000062912">
    <property type="component" value="Unassembled WGS sequence"/>
</dbReference>
<organism evidence="10 11">
    <name type="scientific">Burkholderia pseudomultivorans</name>
    <dbReference type="NCBI Taxonomy" id="1207504"/>
    <lineage>
        <taxon>Bacteria</taxon>
        <taxon>Pseudomonadati</taxon>
        <taxon>Pseudomonadota</taxon>
        <taxon>Betaproteobacteria</taxon>
        <taxon>Burkholderiales</taxon>
        <taxon>Burkholderiaceae</taxon>
        <taxon>Burkholderia</taxon>
        <taxon>Burkholderia cepacia complex</taxon>
    </lineage>
</organism>
<keyword evidence="8" id="KW-0472">Membrane</keyword>
<dbReference type="GO" id="GO:0005524">
    <property type="term" value="F:ATP binding"/>
    <property type="evidence" value="ECO:0007669"/>
    <property type="project" value="UniProtKB-KW"/>
</dbReference>
<evidence type="ECO:0000256" key="3">
    <source>
        <dbReference type="ARBA" id="ARBA00022475"/>
    </source>
</evidence>
<dbReference type="PROSITE" id="PS50893">
    <property type="entry name" value="ABC_TRANSPORTER_2"/>
    <property type="match status" value="1"/>
</dbReference>
<comment type="similarity">
    <text evidence="1">Belongs to the ABC transporter superfamily.</text>
</comment>
<dbReference type="InterPro" id="IPR050166">
    <property type="entry name" value="ABC_transporter_ATP-bind"/>
</dbReference>